<evidence type="ECO:0000256" key="7">
    <source>
        <dbReference type="ARBA" id="ARBA00023136"/>
    </source>
</evidence>
<evidence type="ECO:0000256" key="8">
    <source>
        <dbReference type="PIRNR" id="PIRNR006351"/>
    </source>
</evidence>
<dbReference type="GO" id="GO:0005886">
    <property type="term" value="C:plasma membrane"/>
    <property type="evidence" value="ECO:0007669"/>
    <property type="project" value="UniProtKB-SubCell"/>
</dbReference>
<feature type="transmembrane region" description="Helical" evidence="9">
    <location>
        <begin position="130"/>
        <end position="154"/>
    </location>
</feature>
<dbReference type="RefSeq" id="WP_058293436.1">
    <property type="nucleotide sequence ID" value="NZ_CAKJVD010000034.1"/>
</dbReference>
<dbReference type="Pfam" id="PF02378">
    <property type="entry name" value="PTS_EIIC"/>
    <property type="match status" value="1"/>
</dbReference>
<dbReference type="PANTHER" id="PTHR33989">
    <property type="match status" value="1"/>
</dbReference>
<dbReference type="NCBIfam" id="TIGR00410">
    <property type="entry name" value="lacE"/>
    <property type="match status" value="1"/>
</dbReference>
<keyword evidence="5 9" id="KW-0812">Transmembrane</keyword>
<dbReference type="InterPro" id="IPR004501">
    <property type="entry name" value="PTS_EIIC_3"/>
</dbReference>
<feature type="transmembrane region" description="Helical" evidence="9">
    <location>
        <begin position="282"/>
        <end position="303"/>
    </location>
</feature>
<evidence type="ECO:0000256" key="6">
    <source>
        <dbReference type="ARBA" id="ARBA00022989"/>
    </source>
</evidence>
<evidence type="ECO:0000256" key="1">
    <source>
        <dbReference type="ARBA" id="ARBA00004651"/>
    </source>
</evidence>
<evidence type="ECO:0000256" key="9">
    <source>
        <dbReference type="SAM" id="Phobius"/>
    </source>
</evidence>
<dbReference type="GeneID" id="68875687"/>
<keyword evidence="12" id="KW-1185">Reference proteome</keyword>
<dbReference type="PROSITE" id="PS51105">
    <property type="entry name" value="PTS_EIIC_TYPE_3"/>
    <property type="match status" value="1"/>
</dbReference>
<accession>A0A2A7MCP7</accession>
<keyword evidence="2 8" id="KW-0813">Transport</keyword>
<dbReference type="PANTHER" id="PTHR33989:SF4">
    <property type="entry name" value="PTS SYSTEM N,N'-DIACETYLCHITOBIOSE-SPECIFIC EIIC COMPONENT"/>
    <property type="match status" value="1"/>
</dbReference>
<dbReference type="STRING" id="137838.GCA_001458595_00471"/>
<name>A0A2A7MCP7_9CLOT</name>
<feature type="transmembrane region" description="Helical" evidence="9">
    <location>
        <begin position="340"/>
        <end position="365"/>
    </location>
</feature>
<protein>
    <recommendedName>
        <fullName evidence="8">Permease IIC component</fullName>
    </recommendedName>
</protein>
<feature type="transmembrane region" description="Helical" evidence="9">
    <location>
        <begin position="75"/>
        <end position="96"/>
    </location>
</feature>
<dbReference type="GO" id="GO:0008982">
    <property type="term" value="F:protein-N(PI)-phosphohistidine-sugar phosphotransferase activity"/>
    <property type="evidence" value="ECO:0007669"/>
    <property type="project" value="UniProtKB-UniRule"/>
</dbReference>
<feature type="transmembrane region" description="Helical" evidence="9">
    <location>
        <begin position="393"/>
        <end position="414"/>
    </location>
</feature>
<feature type="transmembrane region" description="Helical" evidence="9">
    <location>
        <begin position="215"/>
        <end position="238"/>
    </location>
</feature>
<feature type="transmembrane region" description="Helical" evidence="9">
    <location>
        <begin position="245"/>
        <end position="262"/>
    </location>
</feature>
<comment type="function">
    <text evidence="8">The phosphoenolpyruvate-dependent sugar phosphotransferase system (PTS), a major carbohydrate active -transport system, catalyzes the phosphorylation of incoming sugar substrates concomitant with their translocation across the cell membrane.</text>
</comment>
<proteinExistence type="predicted"/>
<organism evidence="11 12">
    <name type="scientific">Clostridium neonatale</name>
    <dbReference type="NCBI Taxonomy" id="137838"/>
    <lineage>
        <taxon>Bacteria</taxon>
        <taxon>Bacillati</taxon>
        <taxon>Bacillota</taxon>
        <taxon>Clostridia</taxon>
        <taxon>Eubacteriales</taxon>
        <taxon>Clostridiaceae</taxon>
        <taxon>Clostridium</taxon>
    </lineage>
</organism>
<reference evidence="11 12" key="1">
    <citation type="submission" date="2017-10" db="EMBL/GenBank/DDBJ databases">
        <title>Effective Description of Clostridium neonatale sp. nov. linked to necrotizing enterocolitis in neonates and a clarification of species assignable to the genus Clostridium (Prazmowski 1880) emend. Lawson and Rainey 2016.</title>
        <authorList>
            <person name="Bernard K."/>
            <person name="Burdz T."/>
            <person name="Wiebe D."/>
            <person name="Balcewich B."/>
            <person name="Alfa M."/>
            <person name="Bernier A.-M."/>
        </authorList>
    </citation>
    <scope>NUCLEOTIDE SEQUENCE [LARGE SCALE GENOMIC DNA]</scope>
    <source>
        <strain evidence="11 12">LCDC99A005</strain>
    </source>
</reference>
<feature type="transmembrane region" description="Helical" evidence="9">
    <location>
        <begin position="175"/>
        <end position="195"/>
    </location>
</feature>
<evidence type="ECO:0000256" key="4">
    <source>
        <dbReference type="ARBA" id="ARBA00022597"/>
    </source>
</evidence>
<dbReference type="OrthoDB" id="1641940at2"/>
<feature type="transmembrane region" description="Helical" evidence="9">
    <location>
        <begin position="32"/>
        <end position="55"/>
    </location>
</feature>
<dbReference type="EMBL" id="PDCJ01000003">
    <property type="protein sequence ID" value="PEG29534.1"/>
    <property type="molecule type" value="Genomic_DNA"/>
</dbReference>
<sequence length="430" mass="46076">MNKFFEWMEEHFIPIAAKIGSQRHLVAIRDGFATLTPLIMAGAFATLFNNLGFEFYQNFMNWLLPANWKNFGGDIWNASFGLMSILVVFSISYHLARSYDKDGLSAGVVSVAASWMLYKTTEDGTLPLTFVGSQGLFVAIIVAIIATEIFVKLIGNPKLVIKMPDGVPPAVAKSFAALIPSIVVLCVTAGILEIFKVLGLPDIHQALFNVIQAPLQGVAGSLGGVLVIVFMIHLLWFFGLHGSNIMAPIINALLLPLTILNTEAFANGKPAEYILNSQFIDSYVNMGGSGTTIALLIAILIIAKRKSAQQKMMVGLGIAPGCFNINEPVIFGMPIILNPIYFVPFILAPMACTVIAYALTAIGFAPKVVVMAGWTTPPILGAILSTNSIRGGITALICLAAAVVIYLPFVAMAAKQENAAANKVENQVTV</sequence>
<evidence type="ECO:0000256" key="2">
    <source>
        <dbReference type="ARBA" id="ARBA00022448"/>
    </source>
</evidence>
<gene>
    <name evidence="11" type="ORF">CQ394_16470</name>
</gene>
<dbReference type="InterPro" id="IPR003352">
    <property type="entry name" value="PTS_EIIC"/>
</dbReference>
<keyword evidence="7 8" id="KW-0472">Membrane</keyword>
<dbReference type="Proteomes" id="UP000220840">
    <property type="component" value="Unassembled WGS sequence"/>
</dbReference>
<comment type="caution">
    <text evidence="11">The sequence shown here is derived from an EMBL/GenBank/DDBJ whole genome shotgun (WGS) entry which is preliminary data.</text>
</comment>
<feature type="domain" description="PTS EIIC type-3" evidence="10">
    <location>
        <begin position="8"/>
        <end position="409"/>
    </location>
</feature>
<evidence type="ECO:0000313" key="12">
    <source>
        <dbReference type="Proteomes" id="UP000220840"/>
    </source>
</evidence>
<keyword evidence="4 8" id="KW-0762">Sugar transport</keyword>
<comment type="subcellular location">
    <subcellularLocation>
        <location evidence="1">Cell membrane</location>
        <topology evidence="1">Multi-pass membrane protein</topology>
    </subcellularLocation>
</comment>
<keyword evidence="6 9" id="KW-1133">Transmembrane helix</keyword>
<dbReference type="InterPro" id="IPR004796">
    <property type="entry name" value="PTS_IIC_cello"/>
</dbReference>
<evidence type="ECO:0000259" key="10">
    <source>
        <dbReference type="PROSITE" id="PS51105"/>
    </source>
</evidence>
<dbReference type="GO" id="GO:0009401">
    <property type="term" value="P:phosphoenolpyruvate-dependent sugar phosphotransferase system"/>
    <property type="evidence" value="ECO:0007669"/>
    <property type="project" value="InterPro"/>
</dbReference>
<feature type="transmembrane region" description="Helical" evidence="9">
    <location>
        <begin position="103"/>
        <end position="118"/>
    </location>
</feature>
<dbReference type="InterPro" id="IPR051088">
    <property type="entry name" value="PTS_Sugar-EIIC/EIIB"/>
</dbReference>
<evidence type="ECO:0000256" key="5">
    <source>
        <dbReference type="ARBA" id="ARBA00022692"/>
    </source>
</evidence>
<dbReference type="AlphaFoldDB" id="A0A2A7MCP7"/>
<keyword evidence="3 8" id="KW-1003">Cell membrane</keyword>
<evidence type="ECO:0000256" key="3">
    <source>
        <dbReference type="ARBA" id="ARBA00022475"/>
    </source>
</evidence>
<dbReference type="PIRSF" id="PIRSF006351">
    <property type="entry name" value="PTS_EIIC-Cellobiose"/>
    <property type="match status" value="1"/>
</dbReference>
<evidence type="ECO:0000313" key="11">
    <source>
        <dbReference type="EMBL" id="PEG29534.1"/>
    </source>
</evidence>